<organism evidence="1 2">
    <name type="scientific">Plebeiibacterium marinum</name>
    <dbReference type="NCBI Taxonomy" id="2992111"/>
    <lineage>
        <taxon>Bacteria</taxon>
        <taxon>Pseudomonadati</taxon>
        <taxon>Bacteroidota</taxon>
        <taxon>Bacteroidia</taxon>
        <taxon>Marinilabiliales</taxon>
        <taxon>Marinilabiliaceae</taxon>
        <taxon>Plebeiibacterium</taxon>
    </lineage>
</organism>
<evidence type="ECO:0000313" key="2">
    <source>
        <dbReference type="Proteomes" id="UP001207408"/>
    </source>
</evidence>
<name>A0AAE3MFH1_9BACT</name>
<dbReference type="AlphaFoldDB" id="A0AAE3MFH1"/>
<accession>A0AAE3MFH1</accession>
<dbReference type="Proteomes" id="UP001207408">
    <property type="component" value="Unassembled WGS sequence"/>
</dbReference>
<reference evidence="1" key="1">
    <citation type="submission" date="2022-10" db="EMBL/GenBank/DDBJ databases">
        <authorList>
            <person name="Yu W.X."/>
        </authorList>
    </citation>
    <scope>NUCLEOTIDE SEQUENCE</scope>
    <source>
        <strain evidence="1">D04</strain>
    </source>
</reference>
<sequence>MVQEILMWCSVSGAFGYAFYSLGKIIYNSFQEKKAICSHGCAMCNAKTELLNNINFKSMKLPKTIA</sequence>
<proteinExistence type="predicted"/>
<dbReference type="RefSeq" id="WP_301200187.1">
    <property type="nucleotide sequence ID" value="NZ_JAPDPI010000026.1"/>
</dbReference>
<evidence type="ECO:0000313" key="1">
    <source>
        <dbReference type="EMBL" id="MCW3806601.1"/>
    </source>
</evidence>
<gene>
    <name evidence="1" type="ORF">OM074_13275</name>
</gene>
<keyword evidence="2" id="KW-1185">Reference proteome</keyword>
<dbReference type="EMBL" id="JAPDPI010000026">
    <property type="protein sequence ID" value="MCW3806601.1"/>
    <property type="molecule type" value="Genomic_DNA"/>
</dbReference>
<comment type="caution">
    <text evidence="1">The sequence shown here is derived from an EMBL/GenBank/DDBJ whole genome shotgun (WGS) entry which is preliminary data.</text>
</comment>
<protein>
    <submittedName>
        <fullName evidence="1">FeoB-associated Cys-rich membrane protein</fullName>
    </submittedName>
</protein>